<dbReference type="AlphaFoldDB" id="A0A369MWP1"/>
<organism evidence="1 3">
    <name type="scientific">Eggerthella lenta</name>
    <name type="common">Eubacterium lentum</name>
    <dbReference type="NCBI Taxonomy" id="84112"/>
    <lineage>
        <taxon>Bacteria</taxon>
        <taxon>Bacillati</taxon>
        <taxon>Actinomycetota</taxon>
        <taxon>Coriobacteriia</taxon>
        <taxon>Eggerthellales</taxon>
        <taxon>Eggerthellaceae</taxon>
        <taxon>Eggerthella</taxon>
    </lineage>
</organism>
<evidence type="ECO:0000313" key="4">
    <source>
        <dbReference type="Proteomes" id="UP000253915"/>
    </source>
</evidence>
<evidence type="ECO:0000313" key="3">
    <source>
        <dbReference type="Proteomes" id="UP000253857"/>
    </source>
</evidence>
<dbReference type="Proteomes" id="UP000253915">
    <property type="component" value="Unassembled WGS sequence"/>
</dbReference>
<dbReference type="EMBL" id="PPUQ01000041">
    <property type="protein sequence ID" value="RDC33114.1"/>
    <property type="molecule type" value="Genomic_DNA"/>
</dbReference>
<proteinExistence type="predicted"/>
<name>A0A369MWP1_EGGLN</name>
<dbReference type="InterPro" id="IPR029465">
    <property type="entry name" value="ATPgrasp_TupA"/>
</dbReference>
<evidence type="ECO:0000313" key="2">
    <source>
        <dbReference type="EMBL" id="RDC33114.1"/>
    </source>
</evidence>
<accession>A0A369MWP1</accession>
<dbReference type="EMBL" id="PPTY01000056">
    <property type="protein sequence ID" value="RDB80667.1"/>
    <property type="molecule type" value="Genomic_DNA"/>
</dbReference>
<sequence>MAAYHIHREACALCHGSSFCRISWQLDRIVRCATVFEHSNLSYDVFCGQILPAYDNFEKNSERIGMSIHGSLRSIFRICGRACYKMLPLEWFLRLKFRVLMGRSLNLDNPSTFSEKIYCLKVLNGELRAPLIQRCYDKVNVRDYVVEKLGQKRGEAILNELYGVYDRPEDIDFNQLPNAFALKVTQSSGFNVLCLDKNRLDKSEVVQKLKDWQRISNMMGDFSEEGYIYDGHARICCERYLRQEDGSVPPDIRIYCFHGVPRLFVCDFGTTNDDGSHGTHIVRNVYDESWNLLEVDLGRPHDPSVVMEKPDNLDELIFVARKLSEDFPFVRVDLYNLNESIIFGELTWIPMGGNCIISPLSFDREMGSWLDIPNWHDPIETKRQVQEPTR</sequence>
<comment type="caution">
    <text evidence="1">The sequence shown here is derived from an EMBL/GenBank/DDBJ whole genome shotgun (WGS) entry which is preliminary data.</text>
</comment>
<evidence type="ECO:0000313" key="1">
    <source>
        <dbReference type="EMBL" id="RDB80667.1"/>
    </source>
</evidence>
<reference evidence="3 4" key="1">
    <citation type="journal article" date="2018" name="Elife">
        <title>Discovery and characterization of a prevalent human gut bacterial enzyme sufficient for the inactivation of a family of plant toxins.</title>
        <authorList>
            <person name="Koppel N."/>
            <person name="Bisanz J.E."/>
            <person name="Pandelia M.E."/>
            <person name="Turnbaugh P.J."/>
            <person name="Balskus E.P."/>
        </authorList>
    </citation>
    <scope>NUCLEOTIDE SEQUENCE [LARGE SCALE GENOMIC DNA]</scope>
    <source>
        <strain evidence="2 4">16A</strain>
        <strain evidence="1 3">FAA1-1-60AUCSF</strain>
    </source>
</reference>
<evidence type="ECO:0008006" key="5">
    <source>
        <dbReference type="Google" id="ProtNLM"/>
    </source>
</evidence>
<dbReference type="Pfam" id="PF14305">
    <property type="entry name" value="ATPgrasp_TupA"/>
    <property type="match status" value="1"/>
</dbReference>
<gene>
    <name evidence="2" type="ORF">C1853_16000</name>
    <name evidence="1" type="ORF">C1871_15330</name>
</gene>
<protein>
    <recommendedName>
        <fullName evidence="5">Glycosyl transferase</fullName>
    </recommendedName>
</protein>
<dbReference type="Proteomes" id="UP000253857">
    <property type="component" value="Unassembled WGS sequence"/>
</dbReference>